<name>A0ABQ2E759_9ACTN</name>
<evidence type="ECO:0000313" key="3">
    <source>
        <dbReference type="Proteomes" id="UP000660265"/>
    </source>
</evidence>
<keyword evidence="1" id="KW-0732">Signal</keyword>
<feature type="signal peptide" evidence="1">
    <location>
        <begin position="1"/>
        <end position="24"/>
    </location>
</feature>
<evidence type="ECO:0000256" key="1">
    <source>
        <dbReference type="SAM" id="SignalP"/>
    </source>
</evidence>
<evidence type="ECO:0008006" key="4">
    <source>
        <dbReference type="Google" id="ProtNLM"/>
    </source>
</evidence>
<feature type="chain" id="PRO_5045472710" description="Secreted protein" evidence="1">
    <location>
        <begin position="25"/>
        <end position="134"/>
    </location>
</feature>
<protein>
    <recommendedName>
        <fullName evidence="4">Secreted protein</fullName>
    </recommendedName>
</protein>
<sequence>MRHTRVRAGVLPLGLTLGSLLVLAPVGVTPAGCGDLTGGRLCVAGPVGGKGAFTTRYVRHGTGAHTRPPSAFRLGYQRRDARVTAFPGWFGTLRTEDRSAALTGRLDTARGECVRGLLQYAGRDYVTEWLCSRG</sequence>
<accession>A0ABQ2E759</accession>
<dbReference type="Proteomes" id="UP000660265">
    <property type="component" value="Unassembled WGS sequence"/>
</dbReference>
<dbReference type="EMBL" id="BMMV01000007">
    <property type="protein sequence ID" value="GGJ93367.1"/>
    <property type="molecule type" value="Genomic_DNA"/>
</dbReference>
<organism evidence="2 3">
    <name type="scientific">Streptomyces camponoticapitis</name>
    <dbReference type="NCBI Taxonomy" id="1616125"/>
    <lineage>
        <taxon>Bacteria</taxon>
        <taxon>Bacillati</taxon>
        <taxon>Actinomycetota</taxon>
        <taxon>Actinomycetes</taxon>
        <taxon>Kitasatosporales</taxon>
        <taxon>Streptomycetaceae</taxon>
        <taxon>Streptomyces</taxon>
    </lineage>
</organism>
<proteinExistence type="predicted"/>
<evidence type="ECO:0000313" key="2">
    <source>
        <dbReference type="EMBL" id="GGJ93367.1"/>
    </source>
</evidence>
<keyword evidence="3" id="KW-1185">Reference proteome</keyword>
<dbReference type="RefSeq" id="WP_189107576.1">
    <property type="nucleotide sequence ID" value="NZ_BMMV01000007.1"/>
</dbReference>
<reference evidence="3" key="1">
    <citation type="journal article" date="2019" name="Int. J. Syst. Evol. Microbiol.">
        <title>The Global Catalogue of Microorganisms (GCM) 10K type strain sequencing project: providing services to taxonomists for standard genome sequencing and annotation.</title>
        <authorList>
            <consortium name="The Broad Institute Genomics Platform"/>
            <consortium name="The Broad Institute Genome Sequencing Center for Infectious Disease"/>
            <person name="Wu L."/>
            <person name="Ma J."/>
        </authorList>
    </citation>
    <scope>NUCLEOTIDE SEQUENCE [LARGE SCALE GENOMIC DNA]</scope>
    <source>
        <strain evidence="3">CGMCC 4.7275</strain>
    </source>
</reference>
<comment type="caution">
    <text evidence="2">The sequence shown here is derived from an EMBL/GenBank/DDBJ whole genome shotgun (WGS) entry which is preliminary data.</text>
</comment>
<gene>
    <name evidence="2" type="ORF">GCM10011583_25990</name>
</gene>